<reference evidence="2 3" key="1">
    <citation type="journal article" date="2017" name="Int. J. Syst. Evol. Microbiol.">
        <title>Mycobacterium talmoniae sp. nov., a slowly growing mycobacterium isolated from human respiratory samples.</title>
        <authorList>
            <person name="Davidson R.M."/>
            <person name="DeGroote M.A."/>
            <person name="Marola J.L."/>
            <person name="Buss S."/>
            <person name="Jones V."/>
            <person name="McNeil M.R."/>
            <person name="Freifeld A.G."/>
            <person name="Elaine Epperson L."/>
            <person name="Hasan N.A."/>
            <person name="Jackson M."/>
            <person name="Iwen P.C."/>
            <person name="Salfinger M."/>
            <person name="Strong M."/>
        </authorList>
    </citation>
    <scope>NUCLEOTIDE SEQUENCE [LARGE SCALE GENOMIC DNA]</scope>
    <source>
        <strain evidence="2 3">ATCC BAA-2683</strain>
    </source>
</reference>
<feature type="compositionally biased region" description="Low complexity" evidence="1">
    <location>
        <begin position="41"/>
        <end position="52"/>
    </location>
</feature>
<gene>
    <name evidence="2" type="ORF">C1Y40_03691</name>
</gene>
<evidence type="ECO:0000256" key="1">
    <source>
        <dbReference type="SAM" id="MobiDB-lite"/>
    </source>
</evidence>
<feature type="compositionally biased region" description="Low complexity" evidence="1">
    <location>
        <begin position="7"/>
        <end position="18"/>
    </location>
</feature>
<feature type="region of interest" description="Disordered" evidence="1">
    <location>
        <begin position="1"/>
        <end position="103"/>
    </location>
</feature>
<protein>
    <submittedName>
        <fullName evidence="2">Uncharacterized protein</fullName>
    </submittedName>
</protein>
<name>A0A2S8BHQ1_9MYCO</name>
<proteinExistence type="predicted"/>
<feature type="compositionally biased region" description="Polar residues" evidence="1">
    <location>
        <begin position="84"/>
        <end position="93"/>
    </location>
</feature>
<organism evidence="2 3">
    <name type="scientific">Mycobacterium talmoniae</name>
    <dbReference type="NCBI Taxonomy" id="1858794"/>
    <lineage>
        <taxon>Bacteria</taxon>
        <taxon>Bacillati</taxon>
        <taxon>Actinomycetota</taxon>
        <taxon>Actinomycetes</taxon>
        <taxon>Mycobacteriales</taxon>
        <taxon>Mycobacteriaceae</taxon>
        <taxon>Mycobacterium</taxon>
    </lineage>
</organism>
<evidence type="ECO:0000313" key="2">
    <source>
        <dbReference type="EMBL" id="PQM46146.1"/>
    </source>
</evidence>
<comment type="caution">
    <text evidence="2">The sequence shown here is derived from an EMBL/GenBank/DDBJ whole genome shotgun (WGS) entry which is preliminary data.</text>
</comment>
<dbReference type="AlphaFoldDB" id="A0A2S8BHQ1"/>
<accession>A0A2S8BHQ1</accession>
<sequence length="139" mass="13703">MARRPAARPGSARAANASTPGAPSGAQHAAPSDQPSNQGSAAAAAAPSVTAAHWHRRRPPPAGTRQTTVTAAASSSPVGVSPANAIQNASAKNPGQARERAQMSGFSGGWAYICAPSPAASVPADRNASVVAATHGRQP</sequence>
<dbReference type="Proteomes" id="UP000238296">
    <property type="component" value="Unassembled WGS sequence"/>
</dbReference>
<evidence type="ECO:0000313" key="3">
    <source>
        <dbReference type="Proteomes" id="UP000238296"/>
    </source>
</evidence>
<dbReference type="EMBL" id="PPEA01000538">
    <property type="protein sequence ID" value="PQM46146.1"/>
    <property type="molecule type" value="Genomic_DNA"/>
</dbReference>
<feature type="compositionally biased region" description="Low complexity" evidence="1">
    <location>
        <begin position="67"/>
        <end position="83"/>
    </location>
</feature>